<dbReference type="InterPro" id="IPR027417">
    <property type="entry name" value="P-loop_NTPase"/>
</dbReference>
<name>A0A348AEF8_9FIRM</name>
<accession>A0A348AEF8</accession>
<proteinExistence type="predicted"/>
<dbReference type="InterPro" id="IPR003593">
    <property type="entry name" value="AAA+_ATPase"/>
</dbReference>
<dbReference type="GO" id="GO:0005524">
    <property type="term" value="F:ATP binding"/>
    <property type="evidence" value="ECO:0007669"/>
    <property type="project" value="UniProtKB-KW"/>
</dbReference>
<evidence type="ECO:0000256" key="1">
    <source>
        <dbReference type="ARBA" id="ARBA00022448"/>
    </source>
</evidence>
<dbReference type="Proteomes" id="UP000276437">
    <property type="component" value="Chromosome"/>
</dbReference>
<evidence type="ECO:0000313" key="5">
    <source>
        <dbReference type="EMBL" id="BBB89456.1"/>
    </source>
</evidence>
<dbReference type="Pfam" id="PF00005">
    <property type="entry name" value="ABC_tran"/>
    <property type="match status" value="1"/>
</dbReference>
<dbReference type="OrthoDB" id="9804819at2"/>
<keyword evidence="5" id="KW-0378">Hydrolase</keyword>
<dbReference type="EC" id="3.6.3.24" evidence="5"/>
<keyword evidence="2" id="KW-0547">Nucleotide-binding</keyword>
<evidence type="ECO:0000256" key="3">
    <source>
        <dbReference type="ARBA" id="ARBA00022840"/>
    </source>
</evidence>
<dbReference type="PROSITE" id="PS00211">
    <property type="entry name" value="ABC_TRANSPORTER_1"/>
    <property type="match status" value="1"/>
</dbReference>
<dbReference type="GO" id="GO:0016887">
    <property type="term" value="F:ATP hydrolysis activity"/>
    <property type="evidence" value="ECO:0007669"/>
    <property type="project" value="InterPro"/>
</dbReference>
<keyword evidence="3 5" id="KW-0067">ATP-binding</keyword>
<feature type="domain" description="ABC transporter" evidence="4">
    <location>
        <begin position="3"/>
        <end position="249"/>
    </location>
</feature>
<dbReference type="AlphaFoldDB" id="A0A348AEF8"/>
<dbReference type="InterPro" id="IPR003439">
    <property type="entry name" value="ABC_transporter-like_ATP-bd"/>
</dbReference>
<dbReference type="PANTHER" id="PTHR43776">
    <property type="entry name" value="TRANSPORT ATP-BINDING PROTEIN"/>
    <property type="match status" value="1"/>
</dbReference>
<dbReference type="RefSeq" id="WP_126305595.1">
    <property type="nucleotide sequence ID" value="NZ_AP018449.1"/>
</dbReference>
<keyword evidence="1" id="KW-0813">Transport</keyword>
<keyword evidence="6" id="KW-1185">Reference proteome</keyword>
<organism evidence="5 6">
    <name type="scientific">Methylomusa anaerophila</name>
    <dbReference type="NCBI Taxonomy" id="1930071"/>
    <lineage>
        <taxon>Bacteria</taxon>
        <taxon>Bacillati</taxon>
        <taxon>Bacillota</taxon>
        <taxon>Negativicutes</taxon>
        <taxon>Selenomonadales</taxon>
        <taxon>Sporomusaceae</taxon>
        <taxon>Methylomusa</taxon>
    </lineage>
</organism>
<evidence type="ECO:0000256" key="2">
    <source>
        <dbReference type="ARBA" id="ARBA00022741"/>
    </source>
</evidence>
<gene>
    <name evidence="5" type="primary">nikE</name>
    <name evidence="5" type="ORF">MAMMFC1_00089</name>
</gene>
<evidence type="ECO:0000259" key="4">
    <source>
        <dbReference type="PROSITE" id="PS50893"/>
    </source>
</evidence>
<dbReference type="GO" id="GO:0055085">
    <property type="term" value="P:transmembrane transport"/>
    <property type="evidence" value="ECO:0007669"/>
    <property type="project" value="UniProtKB-ARBA"/>
</dbReference>
<sequence>MVWRGENLNKSYCSRTGAFTSKCHTVLSGVSFHVGDKEFVGLAGESGSGKTTLARIALRLEPAESGKLCLAGKSYADYQDRREFYRNIQMMFQHSSEALNPRWQVEQVLEEPLRYLTELSPEKRRERIREAMAAVSLPASLLRVRPATLSGGQAQRVCLARAIILQPNFIILDEPTSSLDMVIQYQILQLLRKLHQEQGISFLMISHDLGAIKQVADRIVFLHAGQIIENVATRQLNQVKHPVAKSLADAARL</sequence>
<dbReference type="SUPFAM" id="SSF52540">
    <property type="entry name" value="P-loop containing nucleoside triphosphate hydrolases"/>
    <property type="match status" value="1"/>
</dbReference>
<protein>
    <submittedName>
        <fullName evidence="5">Nickel import ATP-binding protein NikE</fullName>
        <ecNumber evidence="5">3.6.3.24</ecNumber>
    </submittedName>
</protein>
<dbReference type="InterPro" id="IPR017871">
    <property type="entry name" value="ABC_transporter-like_CS"/>
</dbReference>
<dbReference type="Gene3D" id="3.40.50.300">
    <property type="entry name" value="P-loop containing nucleotide triphosphate hydrolases"/>
    <property type="match status" value="1"/>
</dbReference>
<dbReference type="CDD" id="cd03257">
    <property type="entry name" value="ABC_NikE_OppD_transporters"/>
    <property type="match status" value="1"/>
</dbReference>
<dbReference type="SMART" id="SM00382">
    <property type="entry name" value="AAA"/>
    <property type="match status" value="1"/>
</dbReference>
<dbReference type="PROSITE" id="PS50893">
    <property type="entry name" value="ABC_TRANSPORTER_2"/>
    <property type="match status" value="1"/>
</dbReference>
<evidence type="ECO:0000313" key="6">
    <source>
        <dbReference type="Proteomes" id="UP000276437"/>
    </source>
</evidence>
<reference evidence="5 6" key="1">
    <citation type="journal article" date="2018" name="Int. J. Syst. Evol. Microbiol.">
        <title>Methylomusa anaerophila gen. nov., sp. nov., an anaerobic methanol-utilizing bacterium isolated from a microbial fuel cell.</title>
        <authorList>
            <person name="Amano N."/>
            <person name="Yamamuro A."/>
            <person name="Miyahara M."/>
            <person name="Kouzuma A."/>
            <person name="Abe T."/>
            <person name="Watanabe K."/>
        </authorList>
    </citation>
    <scope>NUCLEOTIDE SEQUENCE [LARGE SCALE GENOMIC DNA]</scope>
    <source>
        <strain evidence="5 6">MMFC1</strain>
    </source>
</reference>
<dbReference type="InterPro" id="IPR050319">
    <property type="entry name" value="ABC_transp_ATP-bind"/>
</dbReference>
<dbReference type="KEGG" id="mana:MAMMFC1_00089"/>
<dbReference type="EMBL" id="AP018449">
    <property type="protein sequence ID" value="BBB89456.1"/>
    <property type="molecule type" value="Genomic_DNA"/>
</dbReference>